<dbReference type="OrthoDB" id="4924172at2759"/>
<proteinExistence type="inferred from homology"/>
<name>A0A0F7ZVC1_9HYPO</name>
<protein>
    <submittedName>
        <fullName evidence="4">Uncharacterized protein</fullName>
    </submittedName>
</protein>
<dbReference type="Proteomes" id="UP000054481">
    <property type="component" value="Unassembled WGS sequence"/>
</dbReference>
<dbReference type="PANTHER" id="PTHR33365">
    <property type="entry name" value="YALI0B05434P"/>
    <property type="match status" value="1"/>
</dbReference>
<dbReference type="Pfam" id="PF11807">
    <property type="entry name" value="UstYa"/>
    <property type="match status" value="1"/>
</dbReference>
<keyword evidence="3" id="KW-0472">Membrane</keyword>
<feature type="transmembrane region" description="Helical" evidence="3">
    <location>
        <begin position="49"/>
        <end position="66"/>
    </location>
</feature>
<feature type="region of interest" description="Disordered" evidence="2">
    <location>
        <begin position="247"/>
        <end position="269"/>
    </location>
</feature>
<dbReference type="GO" id="GO:0043386">
    <property type="term" value="P:mycotoxin biosynthetic process"/>
    <property type="evidence" value="ECO:0007669"/>
    <property type="project" value="InterPro"/>
</dbReference>
<evidence type="ECO:0000313" key="4">
    <source>
        <dbReference type="EMBL" id="KJZ76353.1"/>
    </source>
</evidence>
<dbReference type="AlphaFoldDB" id="A0A0F7ZVC1"/>
<dbReference type="EMBL" id="KQ030511">
    <property type="protein sequence ID" value="KJZ76353.1"/>
    <property type="molecule type" value="Genomic_DNA"/>
</dbReference>
<evidence type="ECO:0000313" key="5">
    <source>
        <dbReference type="Proteomes" id="UP000054481"/>
    </source>
</evidence>
<keyword evidence="5" id="KW-1185">Reference proteome</keyword>
<evidence type="ECO:0000256" key="3">
    <source>
        <dbReference type="SAM" id="Phobius"/>
    </source>
</evidence>
<dbReference type="PANTHER" id="PTHR33365:SF7">
    <property type="entry name" value="TAT PATHWAY SIGNAL SEQUENCE"/>
    <property type="match status" value="1"/>
</dbReference>
<organism evidence="4 5">
    <name type="scientific">Hirsutella minnesotensis 3608</name>
    <dbReference type="NCBI Taxonomy" id="1043627"/>
    <lineage>
        <taxon>Eukaryota</taxon>
        <taxon>Fungi</taxon>
        <taxon>Dikarya</taxon>
        <taxon>Ascomycota</taxon>
        <taxon>Pezizomycotina</taxon>
        <taxon>Sordariomycetes</taxon>
        <taxon>Hypocreomycetidae</taxon>
        <taxon>Hypocreales</taxon>
        <taxon>Ophiocordycipitaceae</taxon>
        <taxon>Hirsutella</taxon>
    </lineage>
</organism>
<accession>A0A0F7ZVC1</accession>
<reference evidence="4 5" key="1">
    <citation type="journal article" date="2014" name="Genome Biol. Evol.">
        <title>Comparative genomics and transcriptomics analyses reveal divergent lifestyle features of nematode endoparasitic fungus Hirsutella minnesotensis.</title>
        <authorList>
            <person name="Lai Y."/>
            <person name="Liu K."/>
            <person name="Zhang X."/>
            <person name="Zhang X."/>
            <person name="Li K."/>
            <person name="Wang N."/>
            <person name="Shu C."/>
            <person name="Wu Y."/>
            <person name="Wang C."/>
            <person name="Bushley K.E."/>
            <person name="Xiang M."/>
            <person name="Liu X."/>
        </authorList>
    </citation>
    <scope>NUCLEOTIDE SEQUENCE [LARGE SCALE GENOMIC DNA]</scope>
    <source>
        <strain evidence="4 5">3608</strain>
    </source>
</reference>
<evidence type="ECO:0000256" key="2">
    <source>
        <dbReference type="SAM" id="MobiDB-lite"/>
    </source>
</evidence>
<dbReference type="InterPro" id="IPR021765">
    <property type="entry name" value="UstYa-like"/>
</dbReference>
<evidence type="ECO:0000256" key="1">
    <source>
        <dbReference type="ARBA" id="ARBA00035112"/>
    </source>
</evidence>
<gene>
    <name evidence="4" type="ORF">HIM_04082</name>
</gene>
<keyword evidence="3" id="KW-0812">Transmembrane</keyword>
<comment type="similarity">
    <text evidence="1">Belongs to the ustYa family.</text>
</comment>
<keyword evidence="3" id="KW-1133">Transmembrane helix</keyword>
<sequence>MSHLQASFLASNNIDIEDSLPLVKAAAAQSSLPPRRVPAVKRTLTGTRVYFFVLHILVVLFAGLFLRELSDNAGTIPIAGRTWSPAQEFVEYEVNDEHATDEDRQSGYSGPPTKENDAAWIALIEPIYFNASWDELVAAGESTENIAQLSSRGYPASLGVYHELHCLRQLRFWLYREHYYPNLTEAQFSYSQRHLVMCHGSTALYSFKWKDPGDDRPVPQSNSKMICVNWSSIHNWALTRKISMSPELVRPGKDDQDGGAVNKRAQKAP</sequence>